<gene>
    <name evidence="3" type="ORF">D9613_003032</name>
</gene>
<dbReference type="InterPro" id="IPR026000">
    <property type="entry name" value="Apc5_dom"/>
</dbReference>
<feature type="compositionally biased region" description="Acidic residues" evidence="1">
    <location>
        <begin position="906"/>
        <end position="930"/>
    </location>
</feature>
<organism evidence="3 4">
    <name type="scientific">Agrocybe pediades</name>
    <dbReference type="NCBI Taxonomy" id="84607"/>
    <lineage>
        <taxon>Eukaryota</taxon>
        <taxon>Fungi</taxon>
        <taxon>Dikarya</taxon>
        <taxon>Basidiomycota</taxon>
        <taxon>Agaricomycotina</taxon>
        <taxon>Agaricomycetes</taxon>
        <taxon>Agaricomycetidae</taxon>
        <taxon>Agaricales</taxon>
        <taxon>Agaricineae</taxon>
        <taxon>Strophariaceae</taxon>
        <taxon>Agrocybe</taxon>
    </lineage>
</organism>
<proteinExistence type="predicted"/>
<evidence type="ECO:0000259" key="2">
    <source>
        <dbReference type="Pfam" id="PF12862"/>
    </source>
</evidence>
<dbReference type="PANTHER" id="PTHR21705">
    <property type="entry name" value="RAI16 PROTEIN-RELATED"/>
    <property type="match status" value="1"/>
</dbReference>
<dbReference type="InterPro" id="IPR019384">
    <property type="entry name" value="FHIP"/>
</dbReference>
<feature type="compositionally biased region" description="Low complexity" evidence="1">
    <location>
        <begin position="1"/>
        <end position="11"/>
    </location>
</feature>
<feature type="region of interest" description="Disordered" evidence="1">
    <location>
        <begin position="1"/>
        <end position="20"/>
    </location>
</feature>
<feature type="compositionally biased region" description="Acidic residues" evidence="1">
    <location>
        <begin position="1725"/>
        <end position="1734"/>
    </location>
</feature>
<dbReference type="Pfam" id="PF12862">
    <property type="entry name" value="ANAPC5"/>
    <property type="match status" value="1"/>
</dbReference>
<name>A0A8H4QRT5_9AGAR</name>
<feature type="compositionally biased region" description="Polar residues" evidence="1">
    <location>
        <begin position="950"/>
        <end position="960"/>
    </location>
</feature>
<dbReference type="PANTHER" id="PTHR21705:SF11">
    <property type="entry name" value="FHIP FAMILY PROTEIN CG3558"/>
    <property type="match status" value="1"/>
</dbReference>
<dbReference type="InterPro" id="IPR016024">
    <property type="entry name" value="ARM-type_fold"/>
</dbReference>
<sequence length="1779" mass="200557">MATPESVAPPEEGVPPPADHVIRPHHIAVLTILMMAFKDLDIKNFPDEYSLHVQRVLMNEISEVARPKSYQELFSEICTGPQNDSPTCSNFKIAIMNIHNDLTTIDKMGNFLANLPCLYSNKNSDHRRSLFGFICRRCHATFVKLSFAGLARLVQDYQAWCAGDDTAGYDKFEKSDLSSDLLIFKTQADKKRWAKPDLYEVWEKSQVVGDENLATDNLRRFFEQHFHESNDSGYRALALLNLVRMHYINGEFLAARQLLGEAINAARLCNDRVTLHHCTSILHRLPPVNEEQKPVLHEVQPDLHPLEILFDVSKLLDPENEQPLGASFIKIFQAIGLYDQWLDVQLALPVEDQQWAQHAVQSVVWTEAGCHRIAAIEQNIVIAFTVGGENSNRLSIILNKTYQMARQGDYEEALALLVDPSVWRGLILHDYGTWALHIWHLLVLRATRRGQQRLYRELLLPRSPSGPYNPKEFFFNVEWERMSMIRESLYQVLQLRQHDQAASGIEHLLKALWHSEFLCKFSLYRTALILLADIGLEFGMTKRPRQILEEIMPQMINGDDLEQRAVACFTLARCIIVAESSTSEALREALPYLIMAEKDFEKLEIYKSMKDVQYMLSIVYHNLDMVDERQAAAQRHAETEVLQKKLEMTVTDEDTLKIFDLIAAVGSALASSVRLVTADKLEPQSVPGLGSSLFMDYFSKFLRNAPQLPPKTQVDHAQEFHKAWNIVKDTLLMPDERQLNKGIGSTEVPELLRSMVDTLVLESTRLEDGGTGACLEYLLKNDVLGTLVRLSETDRPAGIQAEVLRAVSNMVVLLDEQFLVHSAVHRAVLRLLRTCVGDDIQDQLDGRNKVMGAARNVVRAPPSEHEEDLVNLLCILCSRIRTYRELLMIFFHDKHWYRSEPLFSVEEEYEDEEEDEDEDEAEEDEEEDPDATLKGIRVNDPNEFDEQPPALSTQSDTVMPSDQPPTRKPEYEFLLFNYLLRFVHREGHIGEFARAGLLFLMDVAMSPGEPGNQPSEGDGAPVADPVNDAALALAEYILDGDFSEVLGAGLGAVYSLLPSKLGFFPQTSANGSHSGMTIGGSSLADEDEKERTLVVVEKNRAMGVEDARSPEFKAKMDHFLTLLMFLQDVLRRNVSNESADASALVGTAIVQSILDAVRRIFLENVLYPSILECSDIDGSAVAVMSYIEIMIRTLRDGPLADLLVNFLINEDNDDPRTRQRTQTVALGDDDFPPNSLEETRKKKHRRRQSSAMTLLEMEAPESRKPSDYFTSMGRFTLKDLLLSNLRSKNHVTATSALQLLQTLLIYHPQLTTERILLVIPDASATSFPHPAILPSSQRHDSTATIPEGDKDEEFHYPGVDENIDFSFSAASLVYTQPETTYSTHEREMGLYLALISRVDPTHNHDHDNFSTGYEHYLHDALVTIQSQPIYWNALDDADENNNRYKHRLNVNDPILSLVLESLTTFFSNTPDFNIGLTGVLATIATHPDRSMAGWILFAPNDKTEDSFSTGQRVGESLGNDGDDRSIDFNIEEKLASENNYLPAASLDEKSRPVVYTIFQGLVNQLERYRQSVQNFDKFLLERRQGLLFSENLTDALNLELDISEERKPSKSIEPSQPSQRPKPKQKSTSSSFVSFLTPKKSKPAKPNPPPEPATPPRKAAATKVSASPFGSHYQHTGSVKVEPLAAPLPSKGLWTPSKSKKWTIPEDDVFGGSGWTDKNEKSPFEDDENDEDGKEVEKPATVTLSQLLDNVVILEESIKEIVAIIHARRSLGIDSLRYI</sequence>
<feature type="region of interest" description="Disordered" evidence="1">
    <location>
        <begin position="1214"/>
        <end position="1250"/>
    </location>
</feature>
<feature type="region of interest" description="Disordered" evidence="1">
    <location>
        <begin position="906"/>
        <end position="966"/>
    </location>
</feature>
<accession>A0A8H4QRT5</accession>
<feature type="compositionally biased region" description="Pro residues" evidence="1">
    <location>
        <begin position="1645"/>
        <end position="1655"/>
    </location>
</feature>
<evidence type="ECO:0000313" key="3">
    <source>
        <dbReference type="EMBL" id="KAF4615232.1"/>
    </source>
</evidence>
<dbReference type="Pfam" id="PF10257">
    <property type="entry name" value="RAI16-like"/>
    <property type="match status" value="1"/>
</dbReference>
<evidence type="ECO:0000256" key="1">
    <source>
        <dbReference type="SAM" id="MobiDB-lite"/>
    </source>
</evidence>
<dbReference type="Proteomes" id="UP000521872">
    <property type="component" value="Unassembled WGS sequence"/>
</dbReference>
<feature type="domain" description="Anaphase-promoting complex subunit 5" evidence="2">
    <location>
        <begin position="212"/>
        <end position="285"/>
    </location>
</feature>
<reference evidence="3 4" key="1">
    <citation type="submission" date="2019-12" db="EMBL/GenBank/DDBJ databases">
        <authorList>
            <person name="Floudas D."/>
            <person name="Bentzer J."/>
            <person name="Ahren D."/>
            <person name="Johansson T."/>
            <person name="Persson P."/>
            <person name="Tunlid A."/>
        </authorList>
    </citation>
    <scope>NUCLEOTIDE SEQUENCE [LARGE SCALE GENOMIC DNA]</scope>
    <source>
        <strain evidence="3 4">CBS 102.39</strain>
    </source>
</reference>
<protein>
    <recommendedName>
        <fullName evidence="2">Anaphase-promoting complex subunit 5 domain-containing protein</fullName>
    </recommendedName>
</protein>
<dbReference type="EMBL" id="JAACJL010000044">
    <property type="protein sequence ID" value="KAF4615232.1"/>
    <property type="molecule type" value="Genomic_DNA"/>
</dbReference>
<feature type="region of interest" description="Disordered" evidence="1">
    <location>
        <begin position="1705"/>
        <end position="1736"/>
    </location>
</feature>
<feature type="region of interest" description="Disordered" evidence="1">
    <location>
        <begin position="1605"/>
        <end position="1675"/>
    </location>
</feature>
<dbReference type="SUPFAM" id="SSF48371">
    <property type="entry name" value="ARM repeat"/>
    <property type="match status" value="1"/>
</dbReference>
<comment type="caution">
    <text evidence="3">The sequence shown here is derived from an EMBL/GenBank/DDBJ whole genome shotgun (WGS) entry which is preliminary data.</text>
</comment>
<keyword evidence="4" id="KW-1185">Reference proteome</keyword>
<evidence type="ECO:0000313" key="4">
    <source>
        <dbReference type="Proteomes" id="UP000521872"/>
    </source>
</evidence>